<feature type="region of interest" description="Disordered" evidence="1">
    <location>
        <begin position="14"/>
        <end position="37"/>
    </location>
</feature>
<keyword evidence="3" id="KW-1185">Reference proteome</keyword>
<evidence type="ECO:0000313" key="3">
    <source>
        <dbReference type="Proteomes" id="UP000499080"/>
    </source>
</evidence>
<evidence type="ECO:0000256" key="1">
    <source>
        <dbReference type="SAM" id="MobiDB-lite"/>
    </source>
</evidence>
<dbReference type="AlphaFoldDB" id="A0A4Y2A8Q3"/>
<accession>A0A4Y2A8Q3</accession>
<protein>
    <submittedName>
        <fullName evidence="2">Uncharacterized protein</fullName>
    </submittedName>
</protein>
<reference evidence="2 3" key="1">
    <citation type="journal article" date="2019" name="Sci. Rep.">
        <title>Orb-weaving spider Araneus ventricosus genome elucidates the spidroin gene catalogue.</title>
        <authorList>
            <person name="Kono N."/>
            <person name="Nakamura H."/>
            <person name="Ohtoshi R."/>
            <person name="Moran D.A.P."/>
            <person name="Shinohara A."/>
            <person name="Yoshida Y."/>
            <person name="Fujiwara M."/>
            <person name="Mori M."/>
            <person name="Tomita M."/>
            <person name="Arakawa K."/>
        </authorList>
    </citation>
    <scope>NUCLEOTIDE SEQUENCE [LARGE SCALE GENOMIC DNA]</scope>
</reference>
<comment type="caution">
    <text evidence="2">The sequence shown here is derived from an EMBL/GenBank/DDBJ whole genome shotgun (WGS) entry which is preliminary data.</text>
</comment>
<organism evidence="2 3">
    <name type="scientific">Araneus ventricosus</name>
    <name type="common">Orbweaver spider</name>
    <name type="synonym">Epeira ventricosa</name>
    <dbReference type="NCBI Taxonomy" id="182803"/>
    <lineage>
        <taxon>Eukaryota</taxon>
        <taxon>Metazoa</taxon>
        <taxon>Ecdysozoa</taxon>
        <taxon>Arthropoda</taxon>
        <taxon>Chelicerata</taxon>
        <taxon>Arachnida</taxon>
        <taxon>Araneae</taxon>
        <taxon>Araneomorphae</taxon>
        <taxon>Entelegynae</taxon>
        <taxon>Araneoidea</taxon>
        <taxon>Araneidae</taxon>
        <taxon>Araneus</taxon>
    </lineage>
</organism>
<gene>
    <name evidence="2" type="ORF">AVEN_194522_1</name>
</gene>
<dbReference type="Proteomes" id="UP000499080">
    <property type="component" value="Unassembled WGS sequence"/>
</dbReference>
<name>A0A4Y2A8Q3_ARAVE</name>
<proteinExistence type="predicted"/>
<sequence length="109" mass="12027">MIIVTTSIWKLRLESPNGHGSTPLAGSASRHRSGGNSTPLLYPLEKLEPTYLSGGFSSTYSWCPPVRVNSEQFVKYKVYSPPCPTKITDFKAYNTVAIASSDRDMLQKV</sequence>
<dbReference type="EMBL" id="BGPR01000007">
    <property type="protein sequence ID" value="GBL75304.1"/>
    <property type="molecule type" value="Genomic_DNA"/>
</dbReference>
<evidence type="ECO:0000313" key="2">
    <source>
        <dbReference type="EMBL" id="GBL75304.1"/>
    </source>
</evidence>